<keyword evidence="10" id="KW-1185">Reference proteome</keyword>
<evidence type="ECO:0000313" key="9">
    <source>
        <dbReference type="EMBL" id="MCK7592052.1"/>
    </source>
</evidence>
<dbReference type="GO" id="GO:0016301">
    <property type="term" value="F:kinase activity"/>
    <property type="evidence" value="ECO:0007669"/>
    <property type="project" value="UniProtKB-KW"/>
</dbReference>
<dbReference type="EMBL" id="JALNMH010000001">
    <property type="protein sequence ID" value="MCK7592052.1"/>
    <property type="molecule type" value="Genomic_DNA"/>
</dbReference>
<dbReference type="Gene3D" id="3.30.200.20">
    <property type="entry name" value="Phosphorylase Kinase, domain 1"/>
    <property type="match status" value="1"/>
</dbReference>
<dbReference type="Pfam" id="PF00069">
    <property type="entry name" value="Pkinase"/>
    <property type="match status" value="1"/>
</dbReference>
<keyword evidence="4 6" id="KW-0067">ATP-binding</keyword>
<evidence type="ECO:0000256" key="5">
    <source>
        <dbReference type="PROSITE-ProRule" id="PRU00339"/>
    </source>
</evidence>
<dbReference type="Gene3D" id="1.25.40.10">
    <property type="entry name" value="Tetratricopeptide repeat domain"/>
    <property type="match status" value="3"/>
</dbReference>
<feature type="coiled-coil region" evidence="7">
    <location>
        <begin position="827"/>
        <end position="854"/>
    </location>
</feature>
<dbReference type="InterPro" id="IPR008271">
    <property type="entry name" value="Ser/Thr_kinase_AS"/>
</dbReference>
<keyword evidence="5" id="KW-0802">TPR repeat</keyword>
<dbReference type="InterPro" id="IPR019734">
    <property type="entry name" value="TPR_rpt"/>
</dbReference>
<evidence type="ECO:0000256" key="3">
    <source>
        <dbReference type="ARBA" id="ARBA00022777"/>
    </source>
</evidence>
<dbReference type="PROSITE" id="PS00107">
    <property type="entry name" value="PROTEIN_KINASE_ATP"/>
    <property type="match status" value="1"/>
</dbReference>
<keyword evidence="7" id="KW-0175">Coiled coil</keyword>
<feature type="binding site" evidence="6">
    <location>
        <position position="109"/>
    </location>
    <ligand>
        <name>ATP</name>
        <dbReference type="ChEBI" id="CHEBI:30616"/>
    </ligand>
</feature>
<dbReference type="InterPro" id="IPR017441">
    <property type="entry name" value="Protein_kinase_ATP_BS"/>
</dbReference>
<dbReference type="SMART" id="SM00220">
    <property type="entry name" value="S_TKc"/>
    <property type="match status" value="1"/>
</dbReference>
<dbReference type="PANTHER" id="PTHR43289">
    <property type="entry name" value="MITOGEN-ACTIVATED PROTEIN KINASE KINASE KINASE 20-RELATED"/>
    <property type="match status" value="1"/>
</dbReference>
<dbReference type="InterPro" id="IPR000719">
    <property type="entry name" value="Prot_kinase_dom"/>
</dbReference>
<dbReference type="RefSeq" id="WP_248203952.1">
    <property type="nucleotide sequence ID" value="NZ_JALNMH010000001.1"/>
</dbReference>
<evidence type="ECO:0000256" key="4">
    <source>
        <dbReference type="ARBA" id="ARBA00022840"/>
    </source>
</evidence>
<dbReference type="Pfam" id="PF13424">
    <property type="entry name" value="TPR_12"/>
    <property type="match status" value="1"/>
</dbReference>
<evidence type="ECO:0000256" key="2">
    <source>
        <dbReference type="ARBA" id="ARBA00022741"/>
    </source>
</evidence>
<keyword evidence="1" id="KW-0808">Transferase</keyword>
<feature type="domain" description="Protein kinase" evidence="8">
    <location>
        <begin position="78"/>
        <end position="333"/>
    </location>
</feature>
<dbReference type="Pfam" id="PF13374">
    <property type="entry name" value="TPR_10"/>
    <property type="match status" value="1"/>
</dbReference>
<evidence type="ECO:0000313" key="10">
    <source>
        <dbReference type="Proteomes" id="UP001431449"/>
    </source>
</evidence>
<evidence type="ECO:0000256" key="6">
    <source>
        <dbReference type="PROSITE-ProRule" id="PRU10141"/>
    </source>
</evidence>
<dbReference type="CDD" id="cd14014">
    <property type="entry name" value="STKc_PknB_like"/>
    <property type="match status" value="1"/>
</dbReference>
<dbReference type="InterPro" id="IPR011990">
    <property type="entry name" value="TPR-like_helical_dom_sf"/>
</dbReference>
<name>A0ABT0GCG7_9GAMM</name>
<protein>
    <submittedName>
        <fullName evidence="9">Serine/threonine-protein kinase</fullName>
    </submittedName>
</protein>
<proteinExistence type="predicted"/>
<dbReference type="Gene3D" id="1.10.510.10">
    <property type="entry name" value="Transferase(Phosphotransferase) domain 1"/>
    <property type="match status" value="1"/>
</dbReference>
<dbReference type="SMART" id="SM00028">
    <property type="entry name" value="TPR"/>
    <property type="match status" value="6"/>
</dbReference>
<sequence>MNAERWARLQALFEEGVALPAAGRAAWMAALDIDPALREELAGMLAADQEDGQLTRRLQSALGAAGEVPPPGTRLGAWRLIEPLGSGGMGLVFLAERADGDFRQQVAIKLIHRFGTLDAARQLRHERQVLAGLEHPGIARLYDGGETPGGQPYLVMEYIRGAPITDACEAQRLPLRRRMELLRDVAEAVHYAHQRLIVHRDIKPANVLLRQDGRPVLLDFGIAKLLDADAARGATQPWFTPAYASPEQRHGRPVSTATDVHALGLLGYQLMTGLPPEPDAEDRIALPSRRAPADRARALRGDLDTLVQRATAVEPDRRYPSAQAFADDIRRWLTGRPLLAAPDRIGYRLNKLLRRHPVAAGSLLALALAVTLFGWRLADERNRALRAEAVAEREAANARSVSDFLTALFREADPETSGSAALTPAELLARGRAQLRADASMSGSQRARLSAALAALYVQIGQPEQAVALADEALRLGNRASASERADWLRTRALAHDQRHRFADAEADYRAAVGLLRMESDPAALAAALASHGLVLTRLDRHREAEPVLREAIALQRELEGSESLDAWRYEVYLGEMLYNASRDEEALSVTRRAVAGLGTALGGDHPDFVSALGFYGNLLHSLGDNAAAEEVFLRILAHRERLLQRDSQKLALIHNALGTVYYNTGRSLEAIDQFRAALEIGAREGSRDDPSHAIDLMNLASLYEQVGDYAPALPLMRRANAVFETDPDNAQSLLPQSRQNLGRLLMLAGEAEESRRWLEMPIGERPDRGWITERGRQRLHLAEWERRFGTRDQALRWMREAEGRLEDIGGAGSPRAAQLARTRGLIAFADGEAQRARAELEGARARLLAARGERFVGLGEIDLDLAEVALSEGRPVEARELLARARRILDPVLAPAAPQRVRLQALEAAAATSGTRA</sequence>
<dbReference type="SUPFAM" id="SSF56112">
    <property type="entry name" value="Protein kinase-like (PK-like)"/>
    <property type="match status" value="1"/>
</dbReference>
<comment type="caution">
    <text evidence="9">The sequence shown here is derived from an EMBL/GenBank/DDBJ whole genome shotgun (WGS) entry which is preliminary data.</text>
</comment>
<dbReference type="PROSITE" id="PS00108">
    <property type="entry name" value="PROTEIN_KINASE_ST"/>
    <property type="match status" value="1"/>
</dbReference>
<evidence type="ECO:0000256" key="1">
    <source>
        <dbReference type="ARBA" id="ARBA00022679"/>
    </source>
</evidence>
<feature type="repeat" description="TPR" evidence="5">
    <location>
        <begin position="652"/>
        <end position="685"/>
    </location>
</feature>
<evidence type="ECO:0000259" key="8">
    <source>
        <dbReference type="PROSITE" id="PS50011"/>
    </source>
</evidence>
<dbReference type="Proteomes" id="UP001431449">
    <property type="component" value="Unassembled WGS sequence"/>
</dbReference>
<reference evidence="9" key="1">
    <citation type="submission" date="2022-04" db="EMBL/GenBank/DDBJ databases">
        <title>Lysobacter sp. CAU 1642 isolated from sea sand.</title>
        <authorList>
            <person name="Kim W."/>
        </authorList>
    </citation>
    <scope>NUCLEOTIDE SEQUENCE</scope>
    <source>
        <strain evidence="9">CAU 1642</strain>
    </source>
</reference>
<dbReference type="SUPFAM" id="SSF48452">
    <property type="entry name" value="TPR-like"/>
    <property type="match status" value="2"/>
</dbReference>
<dbReference type="PROSITE" id="PS50011">
    <property type="entry name" value="PROTEIN_KINASE_DOM"/>
    <property type="match status" value="1"/>
</dbReference>
<keyword evidence="2 6" id="KW-0547">Nucleotide-binding</keyword>
<gene>
    <name evidence="9" type="ORF">M0G41_00035</name>
</gene>
<evidence type="ECO:0000256" key="7">
    <source>
        <dbReference type="SAM" id="Coils"/>
    </source>
</evidence>
<organism evidence="9 10">
    <name type="scientific">Pseudomarimonas salicorniae</name>
    <dbReference type="NCBI Taxonomy" id="2933270"/>
    <lineage>
        <taxon>Bacteria</taxon>
        <taxon>Pseudomonadati</taxon>
        <taxon>Pseudomonadota</taxon>
        <taxon>Gammaproteobacteria</taxon>
        <taxon>Lysobacterales</taxon>
        <taxon>Lysobacteraceae</taxon>
        <taxon>Pseudomarimonas</taxon>
    </lineage>
</organism>
<dbReference type="InterPro" id="IPR011009">
    <property type="entry name" value="Kinase-like_dom_sf"/>
</dbReference>
<dbReference type="PROSITE" id="PS50005">
    <property type="entry name" value="TPR"/>
    <property type="match status" value="1"/>
</dbReference>
<dbReference type="PANTHER" id="PTHR43289:SF34">
    <property type="entry name" value="SERINE_THREONINE-PROTEIN KINASE YBDM-RELATED"/>
    <property type="match status" value="1"/>
</dbReference>
<keyword evidence="3 9" id="KW-0418">Kinase</keyword>
<accession>A0ABT0GCG7</accession>